<dbReference type="InterPro" id="IPR038501">
    <property type="entry name" value="Spore_GerAC_C_sf"/>
</dbReference>
<organism evidence="10 11">
    <name type="scientific">Paenibacillus albus</name>
    <dbReference type="NCBI Taxonomy" id="2495582"/>
    <lineage>
        <taxon>Bacteria</taxon>
        <taxon>Bacillati</taxon>
        <taxon>Bacillota</taxon>
        <taxon>Bacilli</taxon>
        <taxon>Bacillales</taxon>
        <taxon>Paenibacillaceae</taxon>
        <taxon>Paenibacillus</taxon>
    </lineage>
</organism>
<evidence type="ECO:0000256" key="7">
    <source>
        <dbReference type="ARBA" id="ARBA00023288"/>
    </source>
</evidence>
<evidence type="ECO:0000256" key="1">
    <source>
        <dbReference type="ARBA" id="ARBA00004635"/>
    </source>
</evidence>
<dbReference type="Gene3D" id="3.30.300.210">
    <property type="entry name" value="Nutrient germinant receptor protein C, domain 3"/>
    <property type="match status" value="1"/>
</dbReference>
<keyword evidence="7" id="KW-0449">Lipoprotein</keyword>
<dbReference type="PROSITE" id="PS51257">
    <property type="entry name" value="PROKAR_LIPOPROTEIN"/>
    <property type="match status" value="1"/>
</dbReference>
<evidence type="ECO:0000259" key="9">
    <source>
        <dbReference type="Pfam" id="PF25198"/>
    </source>
</evidence>
<evidence type="ECO:0000256" key="3">
    <source>
        <dbReference type="ARBA" id="ARBA00022544"/>
    </source>
</evidence>
<feature type="domain" description="Spore germination GerAC-like C-terminal" evidence="8">
    <location>
        <begin position="206"/>
        <end position="362"/>
    </location>
</feature>
<dbReference type="Proteomes" id="UP000272528">
    <property type="component" value="Chromosome"/>
</dbReference>
<dbReference type="GO" id="GO:0016020">
    <property type="term" value="C:membrane"/>
    <property type="evidence" value="ECO:0007669"/>
    <property type="project" value="UniProtKB-SubCell"/>
</dbReference>
<keyword evidence="3" id="KW-0309">Germination</keyword>
<evidence type="ECO:0000259" key="8">
    <source>
        <dbReference type="Pfam" id="PF05504"/>
    </source>
</evidence>
<dbReference type="OrthoDB" id="2433998at2"/>
<keyword evidence="6" id="KW-0564">Palmitate</keyword>
<accession>A0A3Q8X4G3</accession>
<sequence length="365" mass="40855">MKCKHLLVITIVSLLLVLTGGCGFKDIDKRFYVVAIGIDPAPEGAKGYTVSLRMAVPSPKVEPGAAKSQVETIQATTIAEAVRLLKSHVDKELDFGHCKLLLFGDELVKKDFRGPLNWLSRRRDIQNVAFVAIGKPDAKTIIEIEPPNERLPGNAIFLMFGNDGSESSYTIFEYFFDFVRRTGELGMDPILPIMRKEKNGYVVTRLGLLNKSKLVAVLNPQETEMYNQIRNEYKKSTVAATFDGQNMVMSVDSISSRSKIIRTSEGWVLRLKLNIRGIFEEAPIGVYDQSWTKLEQTFNTQVEQEAKSLLEKAQQAGVDPFGFGLKFRATHAGTAKTWSDWQSIYPRLKFDVQAKVVIEGSGIVR</sequence>
<dbReference type="InterPro" id="IPR046953">
    <property type="entry name" value="Spore_GerAC-like_C"/>
</dbReference>
<dbReference type="Pfam" id="PF05504">
    <property type="entry name" value="Spore_GerAC"/>
    <property type="match status" value="1"/>
</dbReference>
<dbReference type="PANTHER" id="PTHR35789">
    <property type="entry name" value="SPORE GERMINATION PROTEIN B3"/>
    <property type="match status" value="1"/>
</dbReference>
<feature type="domain" description="Spore germination protein N-terminal" evidence="9">
    <location>
        <begin position="25"/>
        <end position="195"/>
    </location>
</feature>
<comment type="similarity">
    <text evidence="2">Belongs to the GerABKC lipoprotein family.</text>
</comment>
<comment type="subcellular location">
    <subcellularLocation>
        <location evidence="1">Membrane</location>
        <topology evidence="1">Lipid-anchor</topology>
    </subcellularLocation>
</comment>
<evidence type="ECO:0000256" key="5">
    <source>
        <dbReference type="ARBA" id="ARBA00023136"/>
    </source>
</evidence>
<dbReference type="KEGG" id="palb:EJC50_11710"/>
<name>A0A3Q8X4G3_9BACL</name>
<dbReference type="Pfam" id="PF25198">
    <property type="entry name" value="Spore_GerAC_N"/>
    <property type="match status" value="1"/>
</dbReference>
<gene>
    <name evidence="10" type="ORF">EJC50_11710</name>
</gene>
<keyword evidence="11" id="KW-1185">Reference proteome</keyword>
<keyword evidence="4" id="KW-0732">Signal</keyword>
<dbReference type="InterPro" id="IPR057336">
    <property type="entry name" value="GerAC_N"/>
</dbReference>
<evidence type="ECO:0000256" key="6">
    <source>
        <dbReference type="ARBA" id="ARBA00023139"/>
    </source>
</evidence>
<dbReference type="InterPro" id="IPR008844">
    <property type="entry name" value="Spore_GerAC-like"/>
</dbReference>
<dbReference type="EMBL" id="CP034437">
    <property type="protein sequence ID" value="AZN40242.1"/>
    <property type="molecule type" value="Genomic_DNA"/>
</dbReference>
<evidence type="ECO:0000256" key="4">
    <source>
        <dbReference type="ARBA" id="ARBA00022729"/>
    </source>
</evidence>
<reference evidence="11" key="1">
    <citation type="submission" date="2018-12" db="EMBL/GenBank/DDBJ databases">
        <title>Genome sequence of Peanibacillus sp.</title>
        <authorList>
            <person name="Subramani G."/>
            <person name="Srinivasan S."/>
            <person name="Kim M.K."/>
        </authorList>
    </citation>
    <scope>NUCLEOTIDE SEQUENCE [LARGE SCALE GENOMIC DNA]</scope>
    <source>
        <strain evidence="11">18JY67-1</strain>
    </source>
</reference>
<proteinExistence type="inferred from homology"/>
<dbReference type="GO" id="GO:0009847">
    <property type="term" value="P:spore germination"/>
    <property type="evidence" value="ECO:0007669"/>
    <property type="project" value="InterPro"/>
</dbReference>
<evidence type="ECO:0000313" key="11">
    <source>
        <dbReference type="Proteomes" id="UP000272528"/>
    </source>
</evidence>
<protein>
    <submittedName>
        <fullName evidence="10">Ger(X)C family spore germination protein</fullName>
    </submittedName>
</protein>
<dbReference type="NCBIfam" id="TIGR02887">
    <property type="entry name" value="spore_ger_x_C"/>
    <property type="match status" value="1"/>
</dbReference>
<dbReference type="AlphaFoldDB" id="A0A3Q8X4G3"/>
<evidence type="ECO:0000256" key="2">
    <source>
        <dbReference type="ARBA" id="ARBA00007886"/>
    </source>
</evidence>
<keyword evidence="5" id="KW-0472">Membrane</keyword>
<dbReference type="PANTHER" id="PTHR35789:SF1">
    <property type="entry name" value="SPORE GERMINATION PROTEIN B3"/>
    <property type="match status" value="1"/>
</dbReference>
<evidence type="ECO:0000313" key="10">
    <source>
        <dbReference type="EMBL" id="AZN40242.1"/>
    </source>
</evidence>